<evidence type="ECO:0000313" key="5">
    <source>
        <dbReference type="Proteomes" id="UP001201701"/>
    </source>
</evidence>
<feature type="compositionally biased region" description="Low complexity" evidence="3">
    <location>
        <begin position="22"/>
        <end position="33"/>
    </location>
</feature>
<name>A0ABS9QJG8_9HYPH</name>
<dbReference type="InterPro" id="IPR011049">
    <property type="entry name" value="Serralysin-like_metalloprot_C"/>
</dbReference>
<keyword evidence="5" id="KW-1185">Reference proteome</keyword>
<evidence type="ECO:0000313" key="4">
    <source>
        <dbReference type="EMBL" id="MCG7507589.1"/>
    </source>
</evidence>
<gene>
    <name evidence="4" type="ORF">L4923_21365</name>
</gene>
<feature type="region of interest" description="Disordered" evidence="3">
    <location>
        <begin position="1"/>
        <end position="33"/>
    </location>
</feature>
<keyword evidence="2" id="KW-0964">Secreted</keyword>
<dbReference type="EMBL" id="JAKREW010000026">
    <property type="protein sequence ID" value="MCG7507589.1"/>
    <property type="molecule type" value="Genomic_DNA"/>
</dbReference>
<reference evidence="4 5" key="1">
    <citation type="submission" date="2022-02" db="EMBL/GenBank/DDBJ databases">
        <title>Draft genome sequence of Mezorhizobium retamae strain IRAMC:0171 isolated from Retama raetam nodules.</title>
        <authorList>
            <person name="Bengaied R."/>
            <person name="Sbissi I."/>
            <person name="Huber K."/>
            <person name="Ghodbane F."/>
            <person name="Nouioui I."/>
            <person name="Tarhouni M."/>
            <person name="Gtari M."/>
        </authorList>
    </citation>
    <scope>NUCLEOTIDE SEQUENCE [LARGE SCALE GENOMIC DNA]</scope>
    <source>
        <strain evidence="4 5">IRAMC:0171</strain>
    </source>
</reference>
<dbReference type="Pfam" id="PF00353">
    <property type="entry name" value="HemolysinCabind"/>
    <property type="match status" value="11"/>
</dbReference>
<protein>
    <submittedName>
        <fullName evidence="4">Calcium-binding protein</fullName>
    </submittedName>
</protein>
<feature type="compositionally biased region" description="Polar residues" evidence="3">
    <location>
        <begin position="1"/>
        <end position="15"/>
    </location>
</feature>
<dbReference type="InterPro" id="IPR018511">
    <property type="entry name" value="Hemolysin-typ_Ca-bd_CS"/>
</dbReference>
<sequence length="917" mass="89512">MRKISISRQVGSQKVTAAANEPTSASIAPATTAPAAPRVSAGLTALAADPFVLIQLTNGADNFTQTADGSFRIEGHDGNDVITVAAATLGGDYLDGGAGNDTLNAAATDDVLDGGLGNDILNGGAGNDLLRGGAGADTLNGGDGIDTADYSASGLKVTVALPLDPQRTSRGSGGDAAQDTLSGIENITGSVFNDTLTGNKLDNQLIGNAGDDLLRGMDGNDVLIGDGATDANQDGIADDLDADGIPDGIDGPGGGSDTLDGGFGDDRLYGGSGDDTLIGGFGNDTLYGGSGDDLLTGGDGTDFMDGGSGNDELIGSLGNDVMHGGDGNDFLTASIGNDQLFGEGGDDDLQAGDGNDLLEGGDGNDRLVASAGDDQLFGGAGNDILQGDAGADLMDGGVGSDTVDYSQGGAIGINLATGALSGGAGGDQLISIENIVASAQNDILVGDANANTFTGNGGADTMIGQGGVDTSDYSTSAAAVTIRLNTTVADPLAIGTGAGGDAEGDQLQLIERIIGSAFDDILVGGELNDIFVGGAGADSIDGGLGTSDTAEYSTSSAAVSINLASAAASGGDAAGDVLSAIENLIGSAFDDVLVGDGSTNRLDGGAGNDFLRGGANTGNEFLVGGEGIDTADYSTSAAAVRAILSDSATSGVLSVGGDAQNDVLVAVENIIGSSFNDELIGASAANRLEGGLGNDTLTGGGGADILLGGDGVDTASYSGSTAGVLVQLDNTGAAAGVGGHAQGDQLGGVENLTGSSFGDVLVGNALSNVLIGAGGNDRLISGSGNDQMRGGSGADILSITGAGTKTVFGDGVSDGGVAGQDIFRVLGGTNNLIFDYLTGEDVFIRSNPAAVSASLASLTVSGIAYWVARVASTAPGMESSTFVVLGERTTTNPDTTITDAFTNFVSHDLFVDPALLA</sequence>
<organism evidence="4 5">
    <name type="scientific">Mesorhizobium retamae</name>
    <dbReference type="NCBI Taxonomy" id="2912854"/>
    <lineage>
        <taxon>Bacteria</taxon>
        <taxon>Pseudomonadati</taxon>
        <taxon>Pseudomonadota</taxon>
        <taxon>Alphaproteobacteria</taxon>
        <taxon>Hyphomicrobiales</taxon>
        <taxon>Phyllobacteriaceae</taxon>
        <taxon>Mesorhizobium</taxon>
    </lineage>
</organism>
<evidence type="ECO:0000256" key="1">
    <source>
        <dbReference type="ARBA" id="ARBA00004613"/>
    </source>
</evidence>
<dbReference type="RefSeq" id="WP_239368874.1">
    <property type="nucleotide sequence ID" value="NZ_JAKREW010000026.1"/>
</dbReference>
<dbReference type="Gene3D" id="2.150.10.10">
    <property type="entry name" value="Serralysin-like metalloprotease, C-terminal"/>
    <property type="match status" value="8"/>
</dbReference>
<dbReference type="InterPro" id="IPR050557">
    <property type="entry name" value="RTX_toxin/Mannuronan_C5-epim"/>
</dbReference>
<accession>A0ABS9QJG8</accession>
<dbReference type="InterPro" id="IPR001343">
    <property type="entry name" value="Hemolysn_Ca-bd"/>
</dbReference>
<dbReference type="SUPFAM" id="SSF51120">
    <property type="entry name" value="beta-Roll"/>
    <property type="match status" value="7"/>
</dbReference>
<dbReference type="PANTHER" id="PTHR38340">
    <property type="entry name" value="S-LAYER PROTEIN"/>
    <property type="match status" value="1"/>
</dbReference>
<dbReference type="PROSITE" id="PS00330">
    <property type="entry name" value="HEMOLYSIN_CALCIUM"/>
    <property type="match status" value="9"/>
</dbReference>
<proteinExistence type="predicted"/>
<evidence type="ECO:0000256" key="3">
    <source>
        <dbReference type="SAM" id="MobiDB-lite"/>
    </source>
</evidence>
<dbReference type="Proteomes" id="UP001201701">
    <property type="component" value="Unassembled WGS sequence"/>
</dbReference>
<feature type="region of interest" description="Disordered" evidence="3">
    <location>
        <begin position="341"/>
        <end position="364"/>
    </location>
</feature>
<dbReference type="PANTHER" id="PTHR38340:SF1">
    <property type="entry name" value="S-LAYER PROTEIN"/>
    <property type="match status" value="1"/>
</dbReference>
<comment type="subcellular location">
    <subcellularLocation>
        <location evidence="1">Secreted</location>
    </subcellularLocation>
</comment>
<evidence type="ECO:0000256" key="2">
    <source>
        <dbReference type="ARBA" id="ARBA00022525"/>
    </source>
</evidence>
<comment type="caution">
    <text evidence="4">The sequence shown here is derived from an EMBL/GenBank/DDBJ whole genome shotgun (WGS) entry which is preliminary data.</text>
</comment>
<dbReference type="PRINTS" id="PR00313">
    <property type="entry name" value="CABNDNGRPT"/>
</dbReference>